<sequence length="93" mass="10751">MENSYIANPIGWCVKCKKKVPIQNSHEETISLQKKLEDSKSEEKELEPKELEPKKEGCFVYSTQLDEKPINLMLKLNFLIQQGVAKQIHPKIP</sequence>
<accession>A0A0F9C7F5</accession>
<proteinExistence type="predicted"/>
<organism evidence="1">
    <name type="scientific">marine sediment metagenome</name>
    <dbReference type="NCBI Taxonomy" id="412755"/>
    <lineage>
        <taxon>unclassified sequences</taxon>
        <taxon>metagenomes</taxon>
        <taxon>ecological metagenomes</taxon>
    </lineage>
</organism>
<protein>
    <submittedName>
        <fullName evidence="1">Uncharacterized protein</fullName>
    </submittedName>
</protein>
<gene>
    <name evidence="1" type="ORF">LCGC14_2437870</name>
</gene>
<comment type="caution">
    <text evidence="1">The sequence shown here is derived from an EMBL/GenBank/DDBJ whole genome shotgun (WGS) entry which is preliminary data.</text>
</comment>
<dbReference type="EMBL" id="LAZR01037441">
    <property type="protein sequence ID" value="KKL22197.1"/>
    <property type="molecule type" value="Genomic_DNA"/>
</dbReference>
<evidence type="ECO:0000313" key="1">
    <source>
        <dbReference type="EMBL" id="KKL22197.1"/>
    </source>
</evidence>
<name>A0A0F9C7F5_9ZZZZ</name>
<reference evidence="1" key="1">
    <citation type="journal article" date="2015" name="Nature">
        <title>Complex archaea that bridge the gap between prokaryotes and eukaryotes.</title>
        <authorList>
            <person name="Spang A."/>
            <person name="Saw J.H."/>
            <person name="Jorgensen S.L."/>
            <person name="Zaremba-Niedzwiedzka K."/>
            <person name="Martijn J."/>
            <person name="Lind A.E."/>
            <person name="van Eijk R."/>
            <person name="Schleper C."/>
            <person name="Guy L."/>
            <person name="Ettema T.J."/>
        </authorList>
    </citation>
    <scope>NUCLEOTIDE SEQUENCE</scope>
</reference>
<dbReference type="AlphaFoldDB" id="A0A0F9C7F5"/>